<evidence type="ECO:0000256" key="6">
    <source>
        <dbReference type="ARBA" id="ARBA00023136"/>
    </source>
</evidence>
<evidence type="ECO:0000256" key="8">
    <source>
        <dbReference type="RuleBase" id="RU003942"/>
    </source>
</evidence>
<evidence type="ECO:0000256" key="2">
    <source>
        <dbReference type="ARBA" id="ARBA00022448"/>
    </source>
</evidence>
<name>A0ABQ6P3I8_9SPHN</name>
<evidence type="ECO:0000313" key="11">
    <source>
        <dbReference type="Proteomes" id="UP001187221"/>
    </source>
</evidence>
<dbReference type="Gene3D" id="1.10.3730.20">
    <property type="match status" value="1"/>
</dbReference>
<proteinExistence type="inferred from homology"/>
<evidence type="ECO:0000256" key="7">
    <source>
        <dbReference type="ARBA" id="ARBA00038032"/>
    </source>
</evidence>
<gene>
    <name evidence="10" type="ORF">NUTIK01_06050</name>
</gene>
<dbReference type="PANTHER" id="PTHR30561">
    <property type="entry name" value="SMR FAMILY PROTON-DEPENDENT DRUG EFFLUX TRANSPORTER SUGE"/>
    <property type="match status" value="1"/>
</dbReference>
<evidence type="ECO:0000256" key="3">
    <source>
        <dbReference type="ARBA" id="ARBA00022475"/>
    </source>
</evidence>
<dbReference type="PANTHER" id="PTHR30561:SF1">
    <property type="entry name" value="MULTIDRUG TRANSPORTER EMRE"/>
    <property type="match status" value="1"/>
</dbReference>
<keyword evidence="2" id="KW-0813">Transport</keyword>
<sequence length="109" mass="11552">MNYMFLVVAIIGEVIATSFLKQSEGFTRPVPTLIMAAGYVCTFYCMSLALRTIPTGIAYAIWSGVGIVLVTMIAWVVQGQKLDAAALAGMALIVCGVLVMNLFSSTGAH</sequence>
<accession>A0ABQ6P3I8</accession>
<keyword evidence="6 9" id="KW-0472">Membrane</keyword>
<feature type="transmembrane region" description="Helical" evidence="9">
    <location>
        <begin position="57"/>
        <end position="78"/>
    </location>
</feature>
<reference evidence="10 11" key="1">
    <citation type="submission" date="2023-06" db="EMBL/GenBank/DDBJ databases">
        <title>Draft genome sequence of Novosphingobium sp. strain IK01.</title>
        <authorList>
            <person name="Hatamoto M."/>
            <person name="Ikarashi T."/>
            <person name="Yamaguchi T."/>
        </authorList>
    </citation>
    <scope>NUCLEOTIDE SEQUENCE [LARGE SCALE GENOMIC DNA]</scope>
    <source>
        <strain evidence="10 11">IK01</strain>
    </source>
</reference>
<dbReference type="Pfam" id="PF00893">
    <property type="entry name" value="Multi_Drug_Res"/>
    <property type="match status" value="1"/>
</dbReference>
<dbReference type="EMBL" id="BTFW01000001">
    <property type="protein sequence ID" value="GMM59828.1"/>
    <property type="molecule type" value="Genomic_DNA"/>
</dbReference>
<dbReference type="InterPro" id="IPR045324">
    <property type="entry name" value="Small_multidrug_res"/>
</dbReference>
<dbReference type="SUPFAM" id="SSF103481">
    <property type="entry name" value="Multidrug resistance efflux transporter EmrE"/>
    <property type="match status" value="1"/>
</dbReference>
<comment type="subcellular location">
    <subcellularLocation>
        <location evidence="1 8">Cell membrane</location>
        <topology evidence="1 8">Multi-pass membrane protein</topology>
    </subcellularLocation>
</comment>
<protein>
    <submittedName>
        <fullName evidence="10">SMR family transporter</fullName>
    </submittedName>
</protein>
<comment type="similarity">
    <text evidence="7 8">Belongs to the drug/metabolite transporter (DMT) superfamily. Small multidrug resistance (SMR) (TC 2.A.7.1) family.</text>
</comment>
<evidence type="ECO:0000313" key="10">
    <source>
        <dbReference type="EMBL" id="GMM59828.1"/>
    </source>
</evidence>
<keyword evidence="4 8" id="KW-0812">Transmembrane</keyword>
<evidence type="ECO:0000256" key="9">
    <source>
        <dbReference type="SAM" id="Phobius"/>
    </source>
</evidence>
<feature type="transmembrane region" description="Helical" evidence="9">
    <location>
        <begin position="84"/>
        <end position="103"/>
    </location>
</feature>
<keyword evidence="5 9" id="KW-1133">Transmembrane helix</keyword>
<feature type="transmembrane region" description="Helical" evidence="9">
    <location>
        <begin position="32"/>
        <end position="50"/>
    </location>
</feature>
<dbReference type="Proteomes" id="UP001187221">
    <property type="component" value="Unassembled WGS sequence"/>
</dbReference>
<evidence type="ECO:0000256" key="5">
    <source>
        <dbReference type="ARBA" id="ARBA00022989"/>
    </source>
</evidence>
<dbReference type="RefSeq" id="WP_317973661.1">
    <property type="nucleotide sequence ID" value="NZ_BTFW01000001.1"/>
</dbReference>
<keyword evidence="3" id="KW-1003">Cell membrane</keyword>
<organism evidence="10 11">
    <name type="scientific">Novosphingobium pituita</name>
    <dbReference type="NCBI Taxonomy" id="3056842"/>
    <lineage>
        <taxon>Bacteria</taxon>
        <taxon>Pseudomonadati</taxon>
        <taxon>Pseudomonadota</taxon>
        <taxon>Alphaproteobacteria</taxon>
        <taxon>Sphingomonadales</taxon>
        <taxon>Sphingomonadaceae</taxon>
        <taxon>Novosphingobium</taxon>
    </lineage>
</organism>
<dbReference type="InterPro" id="IPR000390">
    <property type="entry name" value="Small_drug/metabolite_transptr"/>
</dbReference>
<comment type="caution">
    <text evidence="10">The sequence shown here is derived from an EMBL/GenBank/DDBJ whole genome shotgun (WGS) entry which is preliminary data.</text>
</comment>
<evidence type="ECO:0000256" key="4">
    <source>
        <dbReference type="ARBA" id="ARBA00022692"/>
    </source>
</evidence>
<dbReference type="InterPro" id="IPR037185">
    <property type="entry name" value="EmrE-like"/>
</dbReference>
<keyword evidence="11" id="KW-1185">Reference proteome</keyword>
<evidence type="ECO:0000256" key="1">
    <source>
        <dbReference type="ARBA" id="ARBA00004651"/>
    </source>
</evidence>